<evidence type="ECO:0000259" key="1">
    <source>
        <dbReference type="PROSITE" id="PS01159"/>
    </source>
</evidence>
<organism evidence="2 3">
    <name type="scientific">Rhabdobacter roseus</name>
    <dbReference type="NCBI Taxonomy" id="1655419"/>
    <lineage>
        <taxon>Bacteria</taxon>
        <taxon>Pseudomonadati</taxon>
        <taxon>Bacteroidota</taxon>
        <taxon>Cytophagia</taxon>
        <taxon>Cytophagales</taxon>
        <taxon>Cytophagaceae</taxon>
        <taxon>Rhabdobacter</taxon>
    </lineage>
</organism>
<name>A0A840TTB6_9BACT</name>
<dbReference type="SUPFAM" id="SSF101898">
    <property type="entry name" value="NHL repeat"/>
    <property type="match status" value="1"/>
</dbReference>
<reference evidence="2 3" key="1">
    <citation type="submission" date="2020-08" db="EMBL/GenBank/DDBJ databases">
        <title>Genomic Encyclopedia of Type Strains, Phase IV (KMG-IV): sequencing the most valuable type-strain genomes for metagenomic binning, comparative biology and taxonomic classification.</title>
        <authorList>
            <person name="Goeker M."/>
        </authorList>
    </citation>
    <scope>NUCLEOTIDE SEQUENCE [LARGE SCALE GENOMIC DNA]</scope>
    <source>
        <strain evidence="2 3">DSM 105074</strain>
    </source>
</reference>
<gene>
    <name evidence="2" type="ORF">HNQ92_001045</name>
</gene>
<dbReference type="RefSeq" id="WP_184171880.1">
    <property type="nucleotide sequence ID" value="NZ_JACHGF010000002.1"/>
</dbReference>
<sequence>MLKKLLLTFLAMEGLGVTLPPVVAQRSYAPAPPLPTRPVLQVDTPSPTADKPQSKLWYRSGTWWALLPTSTGPSLWQRTPNGWVEAPEIRESLKGVPGRVDVWANETETVAVGVGTHSLVVFKLEKKRNHWKAQVLVTLAPPIAGEAIETATIVQDRAGRWWVAADAGGKVCVWSAKAKGTSWTNPLMLAEGLDKDDICLVSLLPDGIGVIWSDQRQEAIKIRMHQDRQPSHQWNPEEVIEAGHKTADDHLNSVLTTDGTLWLATKNSLDEKGKEQLVLRVRSKQGRWANFPYAPLGAVREPSRPIVVATENLVLAGHTVYNRENAPRGDIVFGRIDTTQAAVLVGLTTVMAPDTAGWKATNRINDVTGPKQPFPLNAPWIVLASDQEGRVYEADLRFLASKQR</sequence>
<dbReference type="EMBL" id="JACHGF010000002">
    <property type="protein sequence ID" value="MBB5282919.1"/>
    <property type="molecule type" value="Genomic_DNA"/>
</dbReference>
<protein>
    <recommendedName>
        <fullName evidence="1">WW domain-containing protein</fullName>
    </recommendedName>
</protein>
<dbReference type="AlphaFoldDB" id="A0A840TTB6"/>
<dbReference type="PROSITE" id="PS01159">
    <property type="entry name" value="WW_DOMAIN_1"/>
    <property type="match status" value="1"/>
</dbReference>
<feature type="domain" description="WW" evidence="1">
    <location>
        <begin position="161"/>
        <end position="186"/>
    </location>
</feature>
<proteinExistence type="predicted"/>
<keyword evidence="3" id="KW-1185">Reference proteome</keyword>
<dbReference type="InterPro" id="IPR001202">
    <property type="entry name" value="WW_dom"/>
</dbReference>
<comment type="caution">
    <text evidence="2">The sequence shown here is derived from an EMBL/GenBank/DDBJ whole genome shotgun (WGS) entry which is preliminary data.</text>
</comment>
<accession>A0A840TTB6</accession>
<dbReference type="Proteomes" id="UP000557307">
    <property type="component" value="Unassembled WGS sequence"/>
</dbReference>
<evidence type="ECO:0000313" key="3">
    <source>
        <dbReference type="Proteomes" id="UP000557307"/>
    </source>
</evidence>
<evidence type="ECO:0000313" key="2">
    <source>
        <dbReference type="EMBL" id="MBB5282919.1"/>
    </source>
</evidence>